<evidence type="ECO:0000256" key="3">
    <source>
        <dbReference type="ARBA" id="ARBA00022448"/>
    </source>
</evidence>
<dbReference type="Pfam" id="PF00496">
    <property type="entry name" value="SBP_bac_5"/>
    <property type="match status" value="1"/>
</dbReference>
<proteinExistence type="inferred from homology"/>
<keyword evidence="5" id="KW-0653">Protein transport</keyword>
<dbReference type="PROSITE" id="PS51257">
    <property type="entry name" value="PROKAR_LIPOPROTEIN"/>
    <property type="match status" value="1"/>
</dbReference>
<evidence type="ECO:0000256" key="4">
    <source>
        <dbReference type="ARBA" id="ARBA00022729"/>
    </source>
</evidence>
<dbReference type="PIRSF" id="PIRSF002741">
    <property type="entry name" value="MppA"/>
    <property type="match status" value="1"/>
</dbReference>
<comment type="subcellular location">
    <subcellularLocation>
        <location evidence="1">Cell envelope</location>
    </subcellularLocation>
</comment>
<dbReference type="InterPro" id="IPR000914">
    <property type="entry name" value="SBP_5_dom"/>
</dbReference>
<dbReference type="SUPFAM" id="SSF53850">
    <property type="entry name" value="Periplasmic binding protein-like II"/>
    <property type="match status" value="1"/>
</dbReference>
<evidence type="ECO:0000313" key="8">
    <source>
        <dbReference type="EMBL" id="KRL88635.1"/>
    </source>
</evidence>
<dbReference type="EMBL" id="AZFM01000047">
    <property type="protein sequence ID" value="KRL88635.1"/>
    <property type="molecule type" value="Genomic_DNA"/>
</dbReference>
<evidence type="ECO:0000256" key="1">
    <source>
        <dbReference type="ARBA" id="ARBA00004196"/>
    </source>
</evidence>
<dbReference type="GO" id="GO:0042597">
    <property type="term" value="C:periplasmic space"/>
    <property type="evidence" value="ECO:0007669"/>
    <property type="project" value="UniProtKB-ARBA"/>
</dbReference>
<dbReference type="Proteomes" id="UP000051036">
    <property type="component" value="Unassembled WGS sequence"/>
</dbReference>
<reference evidence="8 9" key="1">
    <citation type="journal article" date="2015" name="Genome Announc.">
        <title>Expanding the biotechnology potential of lactobacilli through comparative genomics of 213 strains and associated genera.</title>
        <authorList>
            <person name="Sun Z."/>
            <person name="Harris H.M."/>
            <person name="McCann A."/>
            <person name="Guo C."/>
            <person name="Argimon S."/>
            <person name="Zhang W."/>
            <person name="Yang X."/>
            <person name="Jeffery I.B."/>
            <person name="Cooney J.C."/>
            <person name="Kagawa T.F."/>
            <person name="Liu W."/>
            <person name="Song Y."/>
            <person name="Salvetti E."/>
            <person name="Wrobel A."/>
            <person name="Rasinkangas P."/>
            <person name="Parkhill J."/>
            <person name="Rea M.C."/>
            <person name="O'Sullivan O."/>
            <person name="Ritari J."/>
            <person name="Douillard F.P."/>
            <person name="Paul Ross R."/>
            <person name="Yang R."/>
            <person name="Briner A.E."/>
            <person name="Felis G.E."/>
            <person name="de Vos W.M."/>
            <person name="Barrangou R."/>
            <person name="Klaenhammer T.R."/>
            <person name="Caufield P.W."/>
            <person name="Cui Y."/>
            <person name="Zhang H."/>
            <person name="O'Toole P.W."/>
        </authorList>
    </citation>
    <scope>NUCLEOTIDE SEQUENCE [LARGE SCALE GENOMIC DNA]</scope>
    <source>
        <strain evidence="8 9">DSM 16043</strain>
    </source>
</reference>
<dbReference type="OrthoDB" id="403896at2"/>
<name>A0A0R1UGV7_9LACO</name>
<comment type="caution">
    <text evidence="8">The sequence shown here is derived from an EMBL/GenBank/DDBJ whole genome shotgun (WGS) entry which is preliminary data.</text>
</comment>
<dbReference type="GO" id="GO:0030313">
    <property type="term" value="C:cell envelope"/>
    <property type="evidence" value="ECO:0007669"/>
    <property type="project" value="UniProtKB-SubCell"/>
</dbReference>
<dbReference type="Gene3D" id="3.90.76.10">
    <property type="entry name" value="Dipeptide-binding Protein, Domain 1"/>
    <property type="match status" value="1"/>
</dbReference>
<evidence type="ECO:0000259" key="7">
    <source>
        <dbReference type="Pfam" id="PF00496"/>
    </source>
</evidence>
<accession>A0A0R1UGV7</accession>
<dbReference type="Gene3D" id="3.10.105.10">
    <property type="entry name" value="Dipeptide-binding Protein, Domain 3"/>
    <property type="match status" value="1"/>
</dbReference>
<protein>
    <submittedName>
        <fullName evidence="8">Oligopeptide abc transporter substrate binding protein</fullName>
    </submittedName>
</protein>
<dbReference type="PANTHER" id="PTHR30290:SF10">
    <property type="entry name" value="PERIPLASMIC OLIGOPEPTIDE-BINDING PROTEIN-RELATED"/>
    <property type="match status" value="1"/>
</dbReference>
<dbReference type="AlphaFoldDB" id="A0A0R1UGV7"/>
<dbReference type="GO" id="GO:0015833">
    <property type="term" value="P:peptide transport"/>
    <property type="evidence" value="ECO:0007669"/>
    <property type="project" value="UniProtKB-KW"/>
</dbReference>
<evidence type="ECO:0000256" key="2">
    <source>
        <dbReference type="ARBA" id="ARBA00005695"/>
    </source>
</evidence>
<dbReference type="CDD" id="cd08504">
    <property type="entry name" value="PBP2_OppA"/>
    <property type="match status" value="1"/>
</dbReference>
<dbReference type="GO" id="GO:0043190">
    <property type="term" value="C:ATP-binding cassette (ABC) transporter complex"/>
    <property type="evidence" value="ECO:0007669"/>
    <property type="project" value="InterPro"/>
</dbReference>
<keyword evidence="4 6" id="KW-0732">Signal</keyword>
<feature type="domain" description="Solute-binding protein family 5" evidence="7">
    <location>
        <begin position="80"/>
        <end position="462"/>
    </location>
</feature>
<dbReference type="PATRIC" id="fig|1423763.3.peg.1498"/>
<keyword evidence="5" id="KW-0571">Peptide transport</keyword>
<feature type="chain" id="PRO_5038727894" evidence="6">
    <location>
        <begin position="22"/>
        <end position="545"/>
    </location>
</feature>
<dbReference type="GO" id="GO:1904680">
    <property type="term" value="F:peptide transmembrane transporter activity"/>
    <property type="evidence" value="ECO:0007669"/>
    <property type="project" value="TreeGrafter"/>
</dbReference>
<sequence length="545" mass="60620">MNFSKKLLSISTVGLSTILLAACSNNSSSNSTNSKKQVLNWSETAQLSTQDPSLATDTTSFQALLNTGDGLYRLDKNNKPKLSLATKASVSNHGKTYDFYLRKNAKWSNGDPLTAKDFVYSYQRTVTPATKSQMAFYLYQIKNAQAINKGQKNPSSLGVTAISKYHLRIQLTRPLSYFKNLLAWPLFFPQNKNVVQKYGKLYGTQAKYTVSSGPFTLQKWNGNNKTWSLVKNTKYWDAKSVKLSKVNEQVSVSTTTSYNLFQAGKVDETGLIGEQVAANKNKAGYHARLASAIRRLELNQNKVKAFKNLKIRQAFSSAINRKQLTNNVLKDGSIPAKGFVPSGMGTNPKTGTSFEDDAYVKSGVSYDLARAKKLLNAGYKETGITKINVTLLVSDDDAAKQTAEFLQSQLDRLPGVTISIQSIPYTQLISRQTAGNYEITLKNWQAVISDPINFLDVFQKGSSYLNNGWSNAKFNKLLNESENVYGNNPTKRWDRLVEAEKVLIKNQGTIPLIQVAKPQLLKTNVKNVSFNPTGVPYDFKNVYLQ</sequence>
<evidence type="ECO:0000256" key="6">
    <source>
        <dbReference type="SAM" id="SignalP"/>
    </source>
</evidence>
<dbReference type="InterPro" id="IPR039424">
    <property type="entry name" value="SBP_5"/>
</dbReference>
<evidence type="ECO:0000256" key="5">
    <source>
        <dbReference type="ARBA" id="ARBA00022856"/>
    </source>
</evidence>
<evidence type="ECO:0000313" key="9">
    <source>
        <dbReference type="Proteomes" id="UP000051036"/>
    </source>
</evidence>
<dbReference type="PANTHER" id="PTHR30290">
    <property type="entry name" value="PERIPLASMIC BINDING COMPONENT OF ABC TRANSPORTER"/>
    <property type="match status" value="1"/>
</dbReference>
<keyword evidence="3" id="KW-0813">Transport</keyword>
<dbReference type="RefSeq" id="WP_057799999.1">
    <property type="nucleotide sequence ID" value="NZ_AZFM01000047.1"/>
</dbReference>
<dbReference type="Gene3D" id="3.40.190.10">
    <property type="entry name" value="Periplasmic binding protein-like II"/>
    <property type="match status" value="1"/>
</dbReference>
<feature type="signal peptide" evidence="6">
    <location>
        <begin position="1"/>
        <end position="21"/>
    </location>
</feature>
<keyword evidence="9" id="KW-1185">Reference proteome</keyword>
<gene>
    <name evidence="8" type="ORF">FC46_GL001476</name>
</gene>
<organism evidence="8 9">
    <name type="scientific">Lactobacillus kalixensis DSM 16043</name>
    <dbReference type="NCBI Taxonomy" id="1423763"/>
    <lineage>
        <taxon>Bacteria</taxon>
        <taxon>Bacillati</taxon>
        <taxon>Bacillota</taxon>
        <taxon>Bacilli</taxon>
        <taxon>Lactobacillales</taxon>
        <taxon>Lactobacillaceae</taxon>
        <taxon>Lactobacillus</taxon>
    </lineage>
</organism>
<dbReference type="STRING" id="1423763.FC46_GL001476"/>
<comment type="similarity">
    <text evidence="2">Belongs to the bacterial solute-binding protein 5 family.</text>
</comment>
<dbReference type="InterPro" id="IPR030678">
    <property type="entry name" value="Peptide/Ni-bd"/>
</dbReference>
<dbReference type="FunFam" id="3.90.76.10:FF:000001">
    <property type="entry name" value="Oligopeptide ABC transporter substrate-binding protein"/>
    <property type="match status" value="1"/>
</dbReference>